<feature type="compositionally biased region" description="Low complexity" evidence="1">
    <location>
        <begin position="186"/>
        <end position="198"/>
    </location>
</feature>
<organism evidence="2 3">
    <name type="scientific">Lachnellula cervina</name>
    <dbReference type="NCBI Taxonomy" id="1316786"/>
    <lineage>
        <taxon>Eukaryota</taxon>
        <taxon>Fungi</taxon>
        <taxon>Dikarya</taxon>
        <taxon>Ascomycota</taxon>
        <taxon>Pezizomycotina</taxon>
        <taxon>Leotiomycetes</taxon>
        <taxon>Helotiales</taxon>
        <taxon>Lachnaceae</taxon>
        <taxon>Lachnellula</taxon>
    </lineage>
</organism>
<feature type="compositionally biased region" description="Basic and acidic residues" evidence="1">
    <location>
        <begin position="222"/>
        <end position="245"/>
    </location>
</feature>
<evidence type="ECO:0000313" key="3">
    <source>
        <dbReference type="Proteomes" id="UP000481288"/>
    </source>
</evidence>
<feature type="compositionally biased region" description="Polar residues" evidence="1">
    <location>
        <begin position="279"/>
        <end position="312"/>
    </location>
</feature>
<name>A0A7D8Z7F8_9HELO</name>
<dbReference type="OrthoDB" id="428854at2759"/>
<accession>A0A7D8Z7F8</accession>
<feature type="compositionally biased region" description="Polar residues" evidence="1">
    <location>
        <begin position="367"/>
        <end position="381"/>
    </location>
</feature>
<keyword evidence="3" id="KW-1185">Reference proteome</keyword>
<dbReference type="AlphaFoldDB" id="A0A7D8Z7F8"/>
<gene>
    <name evidence="2" type="ORF">LCER1_G004816</name>
</gene>
<proteinExistence type="predicted"/>
<comment type="caution">
    <text evidence="2">The sequence shown here is derived from an EMBL/GenBank/DDBJ whole genome shotgun (WGS) entry which is preliminary data.</text>
</comment>
<reference evidence="2 3" key="1">
    <citation type="submission" date="2018-05" db="EMBL/GenBank/DDBJ databases">
        <title>Whole genome sequencing for identification of molecular markers to develop diagnostic detection tools for the regulated plant pathogen Lachnellula willkommii.</title>
        <authorList>
            <person name="Giroux E."/>
            <person name="Bilodeau G."/>
        </authorList>
    </citation>
    <scope>NUCLEOTIDE SEQUENCE [LARGE SCALE GENOMIC DNA]</scope>
    <source>
        <strain evidence="2 3">CBS 625.97</strain>
    </source>
</reference>
<feature type="compositionally biased region" description="Basic and acidic residues" evidence="1">
    <location>
        <begin position="323"/>
        <end position="338"/>
    </location>
</feature>
<feature type="region of interest" description="Disordered" evidence="1">
    <location>
        <begin position="183"/>
        <end position="539"/>
    </location>
</feature>
<evidence type="ECO:0000256" key="1">
    <source>
        <dbReference type="SAM" id="MobiDB-lite"/>
    </source>
</evidence>
<feature type="compositionally biased region" description="Polar residues" evidence="1">
    <location>
        <begin position="205"/>
        <end position="216"/>
    </location>
</feature>
<dbReference type="EMBL" id="QGMG01000278">
    <property type="protein sequence ID" value="TVY55061.1"/>
    <property type="molecule type" value="Genomic_DNA"/>
</dbReference>
<feature type="compositionally biased region" description="Low complexity" evidence="1">
    <location>
        <begin position="418"/>
        <end position="438"/>
    </location>
</feature>
<feature type="compositionally biased region" description="Basic and acidic residues" evidence="1">
    <location>
        <begin position="500"/>
        <end position="519"/>
    </location>
</feature>
<feature type="compositionally biased region" description="Basic residues" evidence="1">
    <location>
        <begin position="255"/>
        <end position="269"/>
    </location>
</feature>
<evidence type="ECO:0000313" key="2">
    <source>
        <dbReference type="EMBL" id="TVY55061.1"/>
    </source>
</evidence>
<sequence length="562" mass="58991">MASDLPSSNPFRRKGPSAAAAAPPAPAPAAPGNPSIEQIGYKQVDPPPASGPPAVDAPKKITKKVRVQSPPPPSPSIPDSASTIGEENFPYSASAKPPPPIPRDADPFYSIASDISEDEASSGPRKAPANPFSKTLETMERPGGLSGGEMPAVPPTNLSSPGRASLDVEAFKRLLMTGNAGLGISTTAPPTQAQAAHHALGDGGSSTDASSVSRQSIFEAIQETHAESPRTSHEISDPDDDRRGLATEIQSSTSGRKKPPPPSSRHGKLIKVELRDEPTASTMQSPSTPGSITSQNYFSSSPVNSIRSQTDLNKPLPPAPNRASHDSDRESVFDKEAAGKTPEPPSPSSSIRRKTPPAPPLARRHSQLVSDSKLTRSSSGRLSPRVEEDNVSIAGSEYSGRERSNSGRAPPPPPSRRPPSIRGSSNHLPVTSPSTTSLPTPPPARGSSRHSMSGRPPSLYSLDLPTSNKRASVVPPPPPPHRHGSETPNQTQSPGALRRASGDQTRRSTDSARPKRDSEASSVSQVEKIESNPGSHNILADLSALQREIDALRSQSTGERVT</sequence>
<feature type="region of interest" description="Disordered" evidence="1">
    <location>
        <begin position="1"/>
        <end position="163"/>
    </location>
</feature>
<dbReference type="Proteomes" id="UP000481288">
    <property type="component" value="Unassembled WGS sequence"/>
</dbReference>
<protein>
    <submittedName>
        <fullName evidence="2">Uncharacterized protein</fullName>
    </submittedName>
</protein>
<feature type="compositionally biased region" description="Polar residues" evidence="1">
    <location>
        <begin position="1"/>
        <end position="10"/>
    </location>
</feature>